<evidence type="ECO:0000256" key="2">
    <source>
        <dbReference type="PROSITE-ProRule" id="PRU00504"/>
    </source>
</evidence>
<dbReference type="PROSITE" id="PS51125">
    <property type="entry name" value="NHL"/>
    <property type="match status" value="2"/>
</dbReference>
<protein>
    <submittedName>
        <fullName evidence="3">NHL repeat-containing protein</fullName>
    </submittedName>
</protein>
<dbReference type="Proteomes" id="UP000242869">
    <property type="component" value="Unassembled WGS sequence"/>
</dbReference>
<dbReference type="InterPro" id="IPR050952">
    <property type="entry name" value="TRIM-NHL_E3_ligases"/>
</dbReference>
<evidence type="ECO:0000256" key="1">
    <source>
        <dbReference type="ARBA" id="ARBA00022737"/>
    </source>
</evidence>
<feature type="repeat" description="NHL" evidence="2">
    <location>
        <begin position="616"/>
        <end position="643"/>
    </location>
</feature>
<dbReference type="GO" id="GO:0043161">
    <property type="term" value="P:proteasome-mediated ubiquitin-dependent protein catabolic process"/>
    <property type="evidence" value="ECO:0007669"/>
    <property type="project" value="TreeGrafter"/>
</dbReference>
<sequence length="745" mass="82939">MSGGTQAVFQHVTLYGQTAQESPDFKGPVPDNFTFNSPVGMCMDRQQHVWVCDTGNNRVLVLDKNLSRIIRVLTSPAAGGKGEGGVPFRMPFHVCPHPQKNLVFITDMGNSRVVVMEYADEQIDFAFAFGNQADDGGDPLQDPNGVTVVMQPDGKYNIHVNDEFFHTETEKLRNRCVRYDENGCYVDEFRTVIDPDGSRHDLYWPQGLSSDAEGNLYIANTGSYEILKCAADAPIGDDYTIRAKEPVVSHRFSQPSGLGMLNIMRFVSVIGERVFVPDHILNTISVYSLDGKPEATLCGVRPSWNHGEEPVHSLSDPFYYAAEDAALLNPYVICQGEAPDIFFVSEPFSSRVVKLRIPHLDHKLPLSQVITALGARRDMPGVAKIDPQFNCVTAVTGLQPNAAKAEPARIPDAELPDYLKLNPFQRWYMDLSKTMTSEYQFWFGDWSRLLLKAGGGEASAEALRLTVDAGNWRIKGYRECDDTFQSLDGRMLDGYFLPGNLAMTVYHPKEPLLGQLCPGTPLILVGNFNFGTISMYQIGPFGRLLNYGVPFGFYGKGDGCLRGPQGMAVSDDGEVFIVDSLNNRMAKWQILQTGQTVFIKNFVWDAPGSESSTFTPTDVALDARNRVVVTDQFNNRICFFDRDGTSLWCCGKEGYWEEGEPDGDKLMLPTSLAIDGDLLILNDLVNRALKLFRIEERGLTFMGGISLFKLSVDEGGVWMPFFMYARDGQVNIADSTYNIVQVFKY</sequence>
<dbReference type="STRING" id="83765.SAMN05660284_01429"/>
<feature type="repeat" description="NHL" evidence="2">
    <location>
        <begin position="35"/>
        <end position="65"/>
    </location>
</feature>
<dbReference type="SUPFAM" id="SSF101898">
    <property type="entry name" value="NHL repeat"/>
    <property type="match status" value="2"/>
</dbReference>
<accession>A0A1I4YQZ7</accession>
<evidence type="ECO:0000313" key="4">
    <source>
        <dbReference type="Proteomes" id="UP000242869"/>
    </source>
</evidence>
<dbReference type="GO" id="GO:0061630">
    <property type="term" value="F:ubiquitin protein ligase activity"/>
    <property type="evidence" value="ECO:0007669"/>
    <property type="project" value="TreeGrafter"/>
</dbReference>
<dbReference type="GO" id="GO:0000209">
    <property type="term" value="P:protein polyubiquitination"/>
    <property type="evidence" value="ECO:0007669"/>
    <property type="project" value="TreeGrafter"/>
</dbReference>
<dbReference type="GO" id="GO:0008270">
    <property type="term" value="F:zinc ion binding"/>
    <property type="evidence" value="ECO:0007669"/>
    <property type="project" value="UniProtKB-KW"/>
</dbReference>
<organism evidence="3 4">
    <name type="scientific">Formivibrio citricus</name>
    <dbReference type="NCBI Taxonomy" id="83765"/>
    <lineage>
        <taxon>Bacteria</taxon>
        <taxon>Pseudomonadati</taxon>
        <taxon>Pseudomonadota</taxon>
        <taxon>Betaproteobacteria</taxon>
        <taxon>Neisseriales</taxon>
        <taxon>Chitinibacteraceae</taxon>
        <taxon>Formivibrio</taxon>
    </lineage>
</organism>
<proteinExistence type="predicted"/>
<dbReference type="EMBL" id="FOVE01000008">
    <property type="protein sequence ID" value="SFN40397.1"/>
    <property type="molecule type" value="Genomic_DNA"/>
</dbReference>
<dbReference type="Pfam" id="PF01436">
    <property type="entry name" value="NHL"/>
    <property type="match status" value="1"/>
</dbReference>
<dbReference type="AlphaFoldDB" id="A0A1I4YQZ7"/>
<dbReference type="InterPro" id="IPR011042">
    <property type="entry name" value="6-blade_b-propeller_TolB-like"/>
</dbReference>
<name>A0A1I4YQZ7_9NEIS</name>
<dbReference type="PANTHER" id="PTHR24104:SF25">
    <property type="entry name" value="PROTEIN LIN-41"/>
    <property type="match status" value="1"/>
</dbReference>
<keyword evidence="4" id="KW-1185">Reference proteome</keyword>
<dbReference type="PANTHER" id="PTHR24104">
    <property type="entry name" value="E3 UBIQUITIN-PROTEIN LIGASE NHLRC1-RELATED"/>
    <property type="match status" value="1"/>
</dbReference>
<dbReference type="InterPro" id="IPR001258">
    <property type="entry name" value="NHL_repeat"/>
</dbReference>
<dbReference type="Gene3D" id="2.120.10.30">
    <property type="entry name" value="TolB, C-terminal domain"/>
    <property type="match status" value="3"/>
</dbReference>
<gene>
    <name evidence="3" type="ORF">SAMN05660284_01429</name>
</gene>
<keyword evidence="1" id="KW-0677">Repeat</keyword>
<dbReference type="RefSeq" id="WP_091193473.1">
    <property type="nucleotide sequence ID" value="NZ_FOVE01000008.1"/>
</dbReference>
<reference evidence="4" key="1">
    <citation type="submission" date="2016-10" db="EMBL/GenBank/DDBJ databases">
        <authorList>
            <person name="Varghese N."/>
            <person name="Submissions S."/>
        </authorList>
    </citation>
    <scope>NUCLEOTIDE SEQUENCE [LARGE SCALE GENOMIC DNA]</scope>
    <source>
        <strain evidence="4">DSM 6150</strain>
    </source>
</reference>
<dbReference type="OrthoDB" id="9768084at2"/>
<evidence type="ECO:0000313" key="3">
    <source>
        <dbReference type="EMBL" id="SFN40397.1"/>
    </source>
</evidence>